<reference evidence="2" key="1">
    <citation type="journal article" date="2020" name="Fungal Divers.">
        <title>Resolving the Mortierellaceae phylogeny through synthesis of multi-gene phylogenetics and phylogenomics.</title>
        <authorList>
            <person name="Vandepol N."/>
            <person name="Liber J."/>
            <person name="Desiro A."/>
            <person name="Na H."/>
            <person name="Kennedy M."/>
            <person name="Barry K."/>
            <person name="Grigoriev I.V."/>
            <person name="Miller A.N."/>
            <person name="O'Donnell K."/>
            <person name="Stajich J.E."/>
            <person name="Bonito G."/>
        </authorList>
    </citation>
    <scope>NUCLEOTIDE SEQUENCE</scope>
    <source>
        <strain evidence="2">KOD948</strain>
    </source>
</reference>
<keyword evidence="3" id="KW-1185">Reference proteome</keyword>
<feature type="region of interest" description="Disordered" evidence="1">
    <location>
        <begin position="68"/>
        <end position="91"/>
    </location>
</feature>
<dbReference type="Proteomes" id="UP000726737">
    <property type="component" value="Unassembled WGS sequence"/>
</dbReference>
<accession>A0A9P6TUZ7</accession>
<protein>
    <submittedName>
        <fullName evidence="2">Uncharacterized protein</fullName>
    </submittedName>
</protein>
<feature type="compositionally biased region" description="Acidic residues" evidence="1">
    <location>
        <begin position="68"/>
        <end position="78"/>
    </location>
</feature>
<organism evidence="2 3">
    <name type="scientific">Mortierella polycephala</name>
    <dbReference type="NCBI Taxonomy" id="41804"/>
    <lineage>
        <taxon>Eukaryota</taxon>
        <taxon>Fungi</taxon>
        <taxon>Fungi incertae sedis</taxon>
        <taxon>Mucoromycota</taxon>
        <taxon>Mortierellomycotina</taxon>
        <taxon>Mortierellomycetes</taxon>
        <taxon>Mortierellales</taxon>
        <taxon>Mortierellaceae</taxon>
        <taxon>Mortierella</taxon>
    </lineage>
</organism>
<feature type="non-terminal residue" evidence="2">
    <location>
        <position position="1"/>
    </location>
</feature>
<proteinExistence type="predicted"/>
<name>A0A9P6TUZ7_9FUNG</name>
<dbReference type="EMBL" id="JAAAJA010001445">
    <property type="protein sequence ID" value="KAG0247343.1"/>
    <property type="molecule type" value="Genomic_DNA"/>
</dbReference>
<comment type="caution">
    <text evidence="2">The sequence shown here is derived from an EMBL/GenBank/DDBJ whole genome shotgun (WGS) entry which is preliminary data.</text>
</comment>
<gene>
    <name evidence="2" type="ORF">BG011_001639</name>
</gene>
<dbReference type="AlphaFoldDB" id="A0A9P6TUZ7"/>
<evidence type="ECO:0000256" key="1">
    <source>
        <dbReference type="SAM" id="MobiDB-lite"/>
    </source>
</evidence>
<evidence type="ECO:0000313" key="3">
    <source>
        <dbReference type="Proteomes" id="UP000726737"/>
    </source>
</evidence>
<evidence type="ECO:0000313" key="2">
    <source>
        <dbReference type="EMBL" id="KAG0247343.1"/>
    </source>
</evidence>
<sequence length="147" mass="16976">FWTERALEVRTEVVANRAALSVHDVGEAQSKVVFDKFISRTRSGLEDYAHDEREKEEKAPRSIVDYAADSEEEEECVDSPEVANRKSDEELNEQIHETVNTEQVESSRKARIGEFEVEDMNLFKERFYRLRGSQVGLTQKTTCSKQD</sequence>